<protein>
    <submittedName>
        <fullName evidence="2">Uncharacterized protein</fullName>
    </submittedName>
</protein>
<evidence type="ECO:0000313" key="3">
    <source>
        <dbReference type="Proteomes" id="UP000253226"/>
    </source>
</evidence>
<proteinExistence type="predicted"/>
<gene>
    <name evidence="2" type="ORF">TH19_16750</name>
</gene>
<dbReference type="PANTHER" id="PTHR35936">
    <property type="entry name" value="MEMBRANE-BOUND LYTIC MUREIN TRANSGLYCOSYLASE F"/>
    <property type="match status" value="1"/>
</dbReference>
<feature type="chain" id="PRO_5016594881" evidence="1">
    <location>
        <begin position="32"/>
        <end position="276"/>
    </location>
</feature>
<name>A0A367W4M4_9PROT</name>
<dbReference type="AlphaFoldDB" id="A0A367W4M4"/>
<dbReference type="Proteomes" id="UP000253226">
    <property type="component" value="Unassembled WGS sequence"/>
</dbReference>
<comment type="caution">
    <text evidence="2">The sequence shown here is derived from an EMBL/GenBank/DDBJ whole genome shotgun (WGS) entry which is preliminary data.</text>
</comment>
<evidence type="ECO:0000313" key="2">
    <source>
        <dbReference type="EMBL" id="RCK33853.1"/>
    </source>
</evidence>
<accession>A0A367W4M4</accession>
<feature type="signal peptide" evidence="1">
    <location>
        <begin position="1"/>
        <end position="31"/>
    </location>
</feature>
<organism evidence="2 3">
    <name type="scientific">Thalassospira profundimaris</name>
    <dbReference type="NCBI Taxonomy" id="502049"/>
    <lineage>
        <taxon>Bacteria</taxon>
        <taxon>Pseudomonadati</taxon>
        <taxon>Pseudomonadota</taxon>
        <taxon>Alphaproteobacteria</taxon>
        <taxon>Rhodospirillales</taxon>
        <taxon>Thalassospiraceae</taxon>
        <taxon>Thalassospira</taxon>
    </lineage>
</organism>
<dbReference type="SUPFAM" id="SSF53850">
    <property type="entry name" value="Periplasmic binding protein-like II"/>
    <property type="match status" value="1"/>
</dbReference>
<dbReference type="Gene3D" id="3.40.190.10">
    <property type="entry name" value="Periplasmic binding protein-like II"/>
    <property type="match status" value="2"/>
</dbReference>
<keyword evidence="1" id="KW-0732">Signal</keyword>
<reference evidence="2 3" key="1">
    <citation type="submission" date="2014-07" db="EMBL/GenBank/DDBJ databases">
        <title>Draft genome sequence of Thalassospira profundimaris 35.</title>
        <authorList>
            <person name="Lai Q."/>
            <person name="Shao Z."/>
        </authorList>
    </citation>
    <scope>NUCLEOTIDE SEQUENCE [LARGE SCALE GENOMIC DNA]</scope>
    <source>
        <strain evidence="2 3">35</strain>
    </source>
</reference>
<evidence type="ECO:0000256" key="1">
    <source>
        <dbReference type="SAM" id="SignalP"/>
    </source>
</evidence>
<dbReference type="PANTHER" id="PTHR35936:SF25">
    <property type="entry name" value="ABC TRANSPORTER SUBSTRATE-BINDING PROTEIN"/>
    <property type="match status" value="1"/>
</dbReference>
<dbReference type="EMBL" id="JPWF01000011">
    <property type="protein sequence ID" value="RCK33853.1"/>
    <property type="molecule type" value="Genomic_DNA"/>
</dbReference>
<dbReference type="RefSeq" id="WP_181846443.1">
    <property type="nucleotide sequence ID" value="NZ_JPWF01000011.1"/>
</dbReference>
<sequence length="276" mass="31336">MGLGRDNYILRLLAMVAFVVALCGSAGNVRADSNDPAKQDDDKEIRVAVGEWPPMVSETLPKFGKHAMRFQAIFEAMGYDVQFVFVPWQRAYEQTRHGVYVATFPWLSTKERYEDFNVPRYPIAQAHQKGFYKPARFPNGVDLNQLADVSLLGLRPVGVASYWYEDEFRKLGVAADIVNNSESAWRFLNADRADIMFEEEEVGWYDLERLLGANAAKNYATTSPVTTRNMFILFSRNHPRGEQLMQAYDTFMASAQGQEICKQWSICTAEVPVSSD</sequence>